<name>A0A1H5FK29_9MICO</name>
<evidence type="ECO:0000313" key="3">
    <source>
        <dbReference type="Proteomes" id="UP000199220"/>
    </source>
</evidence>
<dbReference type="RefSeq" id="WP_089772245.1">
    <property type="nucleotide sequence ID" value="NZ_FNTX01000001.1"/>
</dbReference>
<evidence type="ECO:0008006" key="4">
    <source>
        <dbReference type="Google" id="ProtNLM"/>
    </source>
</evidence>
<reference evidence="3" key="1">
    <citation type="submission" date="2016-10" db="EMBL/GenBank/DDBJ databases">
        <authorList>
            <person name="Varghese N."/>
            <person name="Submissions S."/>
        </authorList>
    </citation>
    <scope>NUCLEOTIDE SEQUENCE [LARGE SCALE GENOMIC DNA]</scope>
    <source>
        <strain evidence="3">DSM 21368</strain>
    </source>
</reference>
<evidence type="ECO:0000256" key="1">
    <source>
        <dbReference type="SAM" id="MobiDB-lite"/>
    </source>
</evidence>
<sequence length="125" mass="13833">MSWRERIKHVLASQSELDAGQEQREAERQNTVPVASCRSRERVAISGVVRAVTFPPVKGAPALVAELYDGSGSIDLIWLGRREIPGIEPGCRLRVEGMLCRTSPDHPRPVIYNPSYRILPTQAAS</sequence>
<evidence type="ECO:0000313" key="2">
    <source>
        <dbReference type="EMBL" id="SEE03763.1"/>
    </source>
</evidence>
<protein>
    <recommendedName>
        <fullName evidence="4">DNA-binding protein</fullName>
    </recommendedName>
</protein>
<dbReference type="OrthoDB" id="3268233at2"/>
<proteinExistence type="predicted"/>
<dbReference type="CDD" id="cd04488">
    <property type="entry name" value="RecG_wedge_OBF"/>
    <property type="match status" value="1"/>
</dbReference>
<dbReference type="Proteomes" id="UP000199220">
    <property type="component" value="Unassembled WGS sequence"/>
</dbReference>
<feature type="region of interest" description="Disordered" evidence="1">
    <location>
        <begin position="14"/>
        <end position="33"/>
    </location>
</feature>
<keyword evidence="3" id="KW-1185">Reference proteome</keyword>
<organism evidence="2 3">
    <name type="scientific">Ruania alba</name>
    <dbReference type="NCBI Taxonomy" id="648782"/>
    <lineage>
        <taxon>Bacteria</taxon>
        <taxon>Bacillati</taxon>
        <taxon>Actinomycetota</taxon>
        <taxon>Actinomycetes</taxon>
        <taxon>Micrococcales</taxon>
        <taxon>Ruaniaceae</taxon>
        <taxon>Ruania</taxon>
    </lineage>
</organism>
<gene>
    <name evidence="2" type="ORF">SAMN04488554_1365</name>
</gene>
<dbReference type="AlphaFoldDB" id="A0A1H5FK29"/>
<dbReference type="STRING" id="648782.SAMN04488554_1365"/>
<dbReference type="EMBL" id="FNTX01000001">
    <property type="protein sequence ID" value="SEE03763.1"/>
    <property type="molecule type" value="Genomic_DNA"/>
</dbReference>
<accession>A0A1H5FK29</accession>